<feature type="binding site" evidence="6">
    <location>
        <begin position="130"/>
        <end position="132"/>
    </location>
    <ligand>
        <name>(6S)-5,6,7,8-tetrahydrofolate</name>
        <dbReference type="ChEBI" id="CHEBI:57453"/>
    </ligand>
</feature>
<dbReference type="EMBL" id="PFKZ01000035">
    <property type="protein sequence ID" value="PIY59594.1"/>
    <property type="molecule type" value="Genomic_DNA"/>
</dbReference>
<dbReference type="GO" id="GO:0005737">
    <property type="term" value="C:cytoplasm"/>
    <property type="evidence" value="ECO:0007669"/>
    <property type="project" value="UniProtKB-SubCell"/>
</dbReference>
<dbReference type="EC" id="2.1.2.1" evidence="6"/>
<dbReference type="InterPro" id="IPR049943">
    <property type="entry name" value="Ser_HO-MeTrfase-like"/>
</dbReference>
<evidence type="ECO:0000256" key="3">
    <source>
        <dbReference type="ARBA" id="ARBA00022563"/>
    </source>
</evidence>
<dbReference type="InterPro" id="IPR019798">
    <property type="entry name" value="Ser_HO-MeTrfase_PLP_BS"/>
</dbReference>
<dbReference type="GO" id="GO:0019264">
    <property type="term" value="P:glycine biosynthetic process from serine"/>
    <property type="evidence" value="ECO:0007669"/>
    <property type="project" value="UniProtKB-UniRule"/>
</dbReference>
<dbReference type="PIRSF" id="PIRSF000412">
    <property type="entry name" value="SHMT"/>
    <property type="match status" value="1"/>
</dbReference>
<dbReference type="Gene3D" id="3.40.640.10">
    <property type="entry name" value="Type I PLP-dependent aspartate aminotransferase-like (Major domain)"/>
    <property type="match status" value="1"/>
</dbReference>
<dbReference type="InterPro" id="IPR015424">
    <property type="entry name" value="PyrdxlP-dep_Trfase"/>
</dbReference>
<organism evidence="9 10">
    <name type="scientific">Candidatus Wolfebacteria bacterium CG_4_10_14_0_8_um_filter_37_11</name>
    <dbReference type="NCBI Taxonomy" id="1975062"/>
    <lineage>
        <taxon>Bacteria</taxon>
        <taxon>Candidatus Wolfeibacteriota</taxon>
    </lineage>
</organism>
<gene>
    <name evidence="6 9" type="primary">glyA</name>
    <name evidence="9" type="ORF">COY96_00950</name>
</gene>
<evidence type="ECO:0000259" key="8">
    <source>
        <dbReference type="Pfam" id="PF00464"/>
    </source>
</evidence>
<evidence type="ECO:0000256" key="2">
    <source>
        <dbReference type="ARBA" id="ARBA00006376"/>
    </source>
</evidence>
<feature type="site" description="Plays an important role in substrate specificity" evidence="6">
    <location>
        <position position="234"/>
    </location>
</feature>
<protein>
    <recommendedName>
        <fullName evidence="6">Serine hydroxymethyltransferase</fullName>
        <shortName evidence="6">SHMT</shortName>
        <shortName evidence="6">Serine methylase</shortName>
        <ecNumber evidence="6">2.1.2.1</ecNumber>
    </recommendedName>
</protein>
<name>A0A2M7Q9F5_9BACT</name>
<comment type="cofactor">
    <cofactor evidence="1 6 7">
        <name>pyridoxal 5'-phosphate</name>
        <dbReference type="ChEBI" id="CHEBI:597326"/>
    </cofactor>
</comment>
<comment type="pathway">
    <text evidence="6">One-carbon metabolism; tetrahydrofolate interconversion.</text>
</comment>
<keyword evidence="6" id="KW-0963">Cytoplasm</keyword>
<keyword evidence="5 6" id="KW-0663">Pyridoxal phosphate</keyword>
<comment type="caution">
    <text evidence="6">Lacks conserved residue(s) required for the propagation of feature annotation.</text>
</comment>
<comment type="function">
    <text evidence="6">Catalyzes the reversible interconversion of serine and glycine with tetrahydrofolate (THF) serving as the one-carbon carrier. This reaction serves as the major source of one-carbon groups required for the biosynthesis of purines, thymidylate, methionine, and other important biomolecules. Also exhibits THF-independent aldolase activity toward beta-hydroxyamino acids, producing glycine and aldehydes, via a retro-aldol mechanism.</text>
</comment>
<comment type="pathway">
    <text evidence="6">Amino-acid biosynthesis; glycine biosynthesis; glycine from L-serine: step 1/1.</text>
</comment>
<comment type="subunit">
    <text evidence="6">Homodimer.</text>
</comment>
<dbReference type="GO" id="GO:0004372">
    <property type="term" value="F:glycine hydroxymethyltransferase activity"/>
    <property type="evidence" value="ECO:0007669"/>
    <property type="project" value="UniProtKB-UniRule"/>
</dbReference>
<dbReference type="PANTHER" id="PTHR11680">
    <property type="entry name" value="SERINE HYDROXYMETHYLTRANSFERASE"/>
    <property type="match status" value="1"/>
</dbReference>
<dbReference type="CDD" id="cd00378">
    <property type="entry name" value="SHMT"/>
    <property type="match status" value="1"/>
</dbReference>
<dbReference type="Pfam" id="PF00464">
    <property type="entry name" value="SHMT"/>
    <property type="match status" value="1"/>
</dbReference>
<evidence type="ECO:0000313" key="9">
    <source>
        <dbReference type="EMBL" id="PIY59594.1"/>
    </source>
</evidence>
<dbReference type="GO" id="GO:0030170">
    <property type="term" value="F:pyridoxal phosphate binding"/>
    <property type="evidence" value="ECO:0007669"/>
    <property type="project" value="UniProtKB-UniRule"/>
</dbReference>
<feature type="modified residue" description="N6-(pyridoxal phosphate)lysine" evidence="6 7">
    <location>
        <position position="235"/>
    </location>
</feature>
<evidence type="ECO:0000256" key="5">
    <source>
        <dbReference type="ARBA" id="ARBA00022898"/>
    </source>
</evidence>
<keyword evidence="4 6" id="KW-0808">Transferase</keyword>
<evidence type="ECO:0000256" key="1">
    <source>
        <dbReference type="ARBA" id="ARBA00001933"/>
    </source>
</evidence>
<dbReference type="InterPro" id="IPR001085">
    <property type="entry name" value="Ser_HO-MeTrfase"/>
</dbReference>
<dbReference type="UniPathway" id="UPA00193"/>
<feature type="binding site" evidence="6">
    <location>
        <position position="126"/>
    </location>
    <ligand>
        <name>(6S)-5,6,7,8-tetrahydrofolate</name>
        <dbReference type="ChEBI" id="CHEBI:57453"/>
    </ligand>
</feature>
<dbReference type="AlphaFoldDB" id="A0A2M7Q9F5"/>
<dbReference type="GO" id="GO:0035999">
    <property type="term" value="P:tetrahydrofolate interconversion"/>
    <property type="evidence" value="ECO:0007669"/>
    <property type="project" value="UniProtKB-UniRule"/>
</dbReference>
<evidence type="ECO:0000256" key="4">
    <source>
        <dbReference type="ARBA" id="ARBA00022679"/>
    </source>
</evidence>
<dbReference type="HAMAP" id="MF_00051">
    <property type="entry name" value="SHMT"/>
    <property type="match status" value="1"/>
</dbReference>
<accession>A0A2M7Q9F5</accession>
<dbReference type="PANTHER" id="PTHR11680:SF35">
    <property type="entry name" value="SERINE HYDROXYMETHYLTRANSFERASE 1"/>
    <property type="match status" value="1"/>
</dbReference>
<evidence type="ECO:0000313" key="10">
    <source>
        <dbReference type="Proteomes" id="UP000230363"/>
    </source>
</evidence>
<dbReference type="UniPathway" id="UPA00288">
    <property type="reaction ID" value="UER01023"/>
</dbReference>
<evidence type="ECO:0000256" key="7">
    <source>
        <dbReference type="PIRSR" id="PIRSR000412-50"/>
    </source>
</evidence>
<keyword evidence="9" id="KW-0489">Methyltransferase</keyword>
<dbReference type="InterPro" id="IPR039429">
    <property type="entry name" value="SHMT-like_dom"/>
</dbReference>
<reference evidence="10" key="1">
    <citation type="submission" date="2017-09" db="EMBL/GenBank/DDBJ databases">
        <title>Depth-based differentiation of microbial function through sediment-hosted aquifers and enrichment of novel symbionts in the deep terrestrial subsurface.</title>
        <authorList>
            <person name="Probst A.J."/>
            <person name="Ladd B."/>
            <person name="Jarett J.K."/>
            <person name="Geller-Mcgrath D.E."/>
            <person name="Sieber C.M.K."/>
            <person name="Emerson J.B."/>
            <person name="Anantharaman K."/>
            <person name="Thomas B.C."/>
            <person name="Malmstrom R."/>
            <person name="Stieglmeier M."/>
            <person name="Klingl A."/>
            <person name="Woyke T."/>
            <person name="Ryan C.M."/>
            <person name="Banfield J.F."/>
        </authorList>
    </citation>
    <scope>NUCLEOTIDE SEQUENCE [LARGE SCALE GENOMIC DNA]</scope>
</reference>
<dbReference type="Gene3D" id="3.90.1150.10">
    <property type="entry name" value="Aspartate Aminotransferase, domain 1"/>
    <property type="match status" value="1"/>
</dbReference>
<dbReference type="GO" id="GO:0008168">
    <property type="term" value="F:methyltransferase activity"/>
    <property type="evidence" value="ECO:0007669"/>
    <property type="project" value="UniProtKB-KW"/>
</dbReference>
<dbReference type="GO" id="GO:0032259">
    <property type="term" value="P:methylation"/>
    <property type="evidence" value="ECO:0007669"/>
    <property type="project" value="UniProtKB-KW"/>
</dbReference>
<keyword evidence="3 6" id="KW-0554">One-carbon metabolism</keyword>
<dbReference type="SUPFAM" id="SSF53383">
    <property type="entry name" value="PLP-dependent transferases"/>
    <property type="match status" value="1"/>
</dbReference>
<comment type="caution">
    <text evidence="9">The sequence shown here is derived from an EMBL/GenBank/DDBJ whole genome shotgun (WGS) entry which is preliminary data.</text>
</comment>
<keyword evidence="6" id="KW-0028">Amino-acid biosynthesis</keyword>
<dbReference type="InterPro" id="IPR015422">
    <property type="entry name" value="PyrdxlP-dep_Trfase_small"/>
</dbReference>
<dbReference type="Proteomes" id="UP000230363">
    <property type="component" value="Unassembled WGS sequence"/>
</dbReference>
<dbReference type="NCBIfam" id="NF000586">
    <property type="entry name" value="PRK00011.1"/>
    <property type="match status" value="1"/>
</dbReference>
<evidence type="ECO:0000256" key="6">
    <source>
        <dbReference type="HAMAP-Rule" id="MF_00051"/>
    </source>
</evidence>
<feature type="domain" description="Serine hydroxymethyltransferase-like" evidence="8">
    <location>
        <begin position="6"/>
        <end position="408"/>
    </location>
</feature>
<comment type="subcellular location">
    <subcellularLocation>
        <location evidence="6">Cytoplasm</location>
    </subcellularLocation>
</comment>
<comment type="similarity">
    <text evidence="2 6">Belongs to the SHMT family.</text>
</comment>
<dbReference type="InterPro" id="IPR015421">
    <property type="entry name" value="PyrdxlP-dep_Trfase_major"/>
</dbReference>
<proteinExistence type="inferred from homology"/>
<comment type="catalytic activity">
    <reaction evidence="6">
        <text>(6R)-5,10-methylene-5,6,7,8-tetrahydrofolate + glycine + H2O = (6S)-5,6,7,8-tetrahydrofolate + L-serine</text>
        <dbReference type="Rhea" id="RHEA:15481"/>
        <dbReference type="ChEBI" id="CHEBI:15377"/>
        <dbReference type="ChEBI" id="CHEBI:15636"/>
        <dbReference type="ChEBI" id="CHEBI:33384"/>
        <dbReference type="ChEBI" id="CHEBI:57305"/>
        <dbReference type="ChEBI" id="CHEBI:57453"/>
        <dbReference type="EC" id="2.1.2.1"/>
    </reaction>
</comment>
<dbReference type="PROSITE" id="PS00096">
    <property type="entry name" value="SHMT"/>
    <property type="match status" value="1"/>
</dbReference>
<sequence>MKLTNLKNSDPEIYKLIVAEDKRQKETINLIASENFVSESVLEALGSVFTNKYSEGYPEARYYGGNQFADKLEKICQERALKLFIRQPANRYKWSVNVQPYSGSPANLAVFLALIPVRGKIMGMRLDMGGHLTHGHKASVTGKLWKQISYDVNPKTEQLNYNEILRIAKKEKPKLIICGYTAYSRIIDFKKFRKIADTVNAYLMVDMSHFAGLVAGGVYPSPFKYADIITTTTHKTLRGPRAAIIFSKKNVFHLLNDRGHDEIRKKQKKSISKLINKSIFPGLQGGPHMNQIASVAVTLAEATRPIFKKYAKQVVKNAKTLASELQKFGWRIISGGTDTHLFLMDTWSAGISGKTAEIALEKTGIIVNKNTIPFDKRNPIDPSGIRIGTAAITSQGLKEKDMIKIAKKIDIILKKIDPTHKNLCVGLTKHKNYVRLK</sequence>